<dbReference type="Proteomes" id="UP000070188">
    <property type="component" value="Unassembled WGS sequence"/>
</dbReference>
<accession>A0A132MMW3</accession>
<evidence type="ECO:0000313" key="2">
    <source>
        <dbReference type="Proteomes" id="UP000070188"/>
    </source>
</evidence>
<organism evidence="1 2">
    <name type="scientific">Carbonactinospora thermoautotrophica</name>
    <dbReference type="NCBI Taxonomy" id="1469144"/>
    <lineage>
        <taxon>Bacteria</taxon>
        <taxon>Bacillati</taxon>
        <taxon>Actinomycetota</taxon>
        <taxon>Actinomycetes</taxon>
        <taxon>Kitasatosporales</taxon>
        <taxon>Carbonactinosporaceae</taxon>
        <taxon>Carbonactinospora</taxon>
    </lineage>
</organism>
<proteinExistence type="predicted"/>
<name>A0A132MMW3_9ACTN</name>
<dbReference type="STRING" id="1469144.LI90_822"/>
<dbReference type="PATRIC" id="fig|1469144.10.peg.937"/>
<dbReference type="EMBL" id="LAXD01000001">
    <property type="protein sequence ID" value="KWW99188.1"/>
    <property type="molecule type" value="Genomic_DNA"/>
</dbReference>
<comment type="caution">
    <text evidence="1">The sequence shown here is derived from an EMBL/GenBank/DDBJ whole genome shotgun (WGS) entry which is preliminary data.</text>
</comment>
<sequence>MANSIKEIPFSQLVQKPRETVEELHSGRIRAVRLHRRDDEDLLLMPAARAEQEHSAMDAVTRLFVSLLKTDDGARNLLQALPDIFPWVRFLPEQDVREFLVELVEVARASVSVDNLAPLAQLITEWQHTAEVYADPELRAAFSQPIEDFGPVPDPKD</sequence>
<evidence type="ECO:0008006" key="3">
    <source>
        <dbReference type="Google" id="ProtNLM"/>
    </source>
</evidence>
<reference evidence="2" key="1">
    <citation type="submission" date="2015-04" db="EMBL/GenBank/DDBJ databases">
        <title>Physiological reanalysis, assessment of diazotrophy, and genome sequences of multiple isolates of Streptomyces thermoautotrophicus.</title>
        <authorList>
            <person name="MacKellar D.C."/>
            <person name="Lieber L."/>
            <person name="Norman J."/>
            <person name="Bolger A."/>
            <person name="Tobin C."/>
            <person name="Murray J.W."/>
            <person name="Chang R."/>
            <person name="Ford T."/>
            <person name="Nguyen P.Q."/>
            <person name="Woodward J."/>
            <person name="Permingeat H."/>
            <person name="Joshi N.S."/>
            <person name="Silver P.A."/>
            <person name="Usadel B."/>
            <person name="Rutherford A.W."/>
            <person name="Friesen M."/>
            <person name="Prell J."/>
        </authorList>
    </citation>
    <scope>NUCLEOTIDE SEQUENCE [LARGE SCALE GENOMIC DNA]</scope>
    <source>
        <strain evidence="2">H1</strain>
    </source>
</reference>
<dbReference type="AlphaFoldDB" id="A0A132MMW3"/>
<dbReference type="OrthoDB" id="3378334at2"/>
<protein>
    <recommendedName>
        <fullName evidence="3">Prevent-host-death family protein</fullName>
    </recommendedName>
</protein>
<evidence type="ECO:0000313" key="1">
    <source>
        <dbReference type="EMBL" id="KWW99188.1"/>
    </source>
</evidence>
<gene>
    <name evidence="1" type="ORF">LI90_822</name>
</gene>
<keyword evidence="2" id="KW-1185">Reference proteome</keyword>
<dbReference type="RefSeq" id="WP_066884317.1">
    <property type="nucleotide sequence ID" value="NZ_LAXD01000001.1"/>
</dbReference>